<dbReference type="PANTHER" id="PTHR12363">
    <property type="entry name" value="TRANSPORTIN 3 AND IMPORTIN 13"/>
    <property type="match status" value="1"/>
</dbReference>
<protein>
    <submittedName>
        <fullName evidence="6">TRANSPORTIN 3 AND IMPORTIN 13</fullName>
    </submittedName>
</protein>
<reference evidence="6" key="1">
    <citation type="submission" date="2022-11" db="EMBL/GenBank/DDBJ databases">
        <authorList>
            <person name="Hyden B.L."/>
            <person name="Feng K."/>
            <person name="Yates T."/>
            <person name="Jawdy S."/>
            <person name="Smart L.B."/>
            <person name="Muchero W."/>
        </authorList>
    </citation>
    <scope>NUCLEOTIDE SEQUENCE</scope>
    <source>
        <tissue evidence="6">Shoot tip</tissue>
    </source>
</reference>
<dbReference type="GO" id="GO:0005634">
    <property type="term" value="C:nucleus"/>
    <property type="evidence" value="ECO:0007669"/>
    <property type="project" value="UniProtKB-SubCell"/>
</dbReference>
<evidence type="ECO:0000313" key="7">
    <source>
        <dbReference type="Proteomes" id="UP001151532"/>
    </source>
</evidence>
<dbReference type="InterPro" id="IPR016024">
    <property type="entry name" value="ARM-type_fold"/>
</dbReference>
<dbReference type="EMBL" id="JAPFFK010000006">
    <property type="protein sequence ID" value="KAJ6760608.1"/>
    <property type="molecule type" value="Genomic_DNA"/>
</dbReference>
<feature type="signal peptide" evidence="5">
    <location>
        <begin position="1"/>
        <end position="17"/>
    </location>
</feature>
<dbReference type="PANTHER" id="PTHR12363:SF33">
    <property type="entry name" value="IMPORTIN-13"/>
    <property type="match status" value="1"/>
</dbReference>
<dbReference type="Proteomes" id="UP001151532">
    <property type="component" value="Chromosome 15Z"/>
</dbReference>
<dbReference type="EMBL" id="JAPFFK010000006">
    <property type="protein sequence ID" value="KAJ6760607.1"/>
    <property type="molecule type" value="Genomic_DNA"/>
</dbReference>
<dbReference type="GO" id="GO:0006606">
    <property type="term" value="P:protein import into nucleus"/>
    <property type="evidence" value="ECO:0007669"/>
    <property type="project" value="TreeGrafter"/>
</dbReference>
<comment type="subcellular location">
    <subcellularLocation>
        <location evidence="1">Nucleus</location>
    </subcellularLocation>
</comment>
<dbReference type="SUPFAM" id="SSF48371">
    <property type="entry name" value="ARM repeat"/>
    <property type="match status" value="1"/>
</dbReference>
<keyword evidence="5" id="KW-0732">Signal</keyword>
<dbReference type="InterPro" id="IPR057941">
    <property type="entry name" value="TPR_TNPO3_IPO13_2nd"/>
</dbReference>
<comment type="caution">
    <text evidence="6">The sequence shown here is derived from an EMBL/GenBank/DDBJ whole genome shotgun (WGS) entry which is preliminary data.</text>
</comment>
<dbReference type="Pfam" id="PF24138">
    <property type="entry name" value="TPR_TNPO3_IPO13_2nd"/>
    <property type="match status" value="1"/>
</dbReference>
<dbReference type="Gene3D" id="1.25.10.10">
    <property type="entry name" value="Leucine-rich Repeat Variant"/>
    <property type="match status" value="1"/>
</dbReference>
<keyword evidence="7" id="KW-1185">Reference proteome</keyword>
<dbReference type="InterPro" id="IPR051345">
    <property type="entry name" value="Importin_beta-like_NTR"/>
</dbReference>
<dbReference type="EMBL" id="JAPFFK010000006">
    <property type="protein sequence ID" value="KAJ6760606.1"/>
    <property type="molecule type" value="Genomic_DNA"/>
</dbReference>
<evidence type="ECO:0000256" key="4">
    <source>
        <dbReference type="ARBA" id="ARBA00023242"/>
    </source>
</evidence>
<accession>A0A9Q0W4M0</accession>
<evidence type="ECO:0000256" key="1">
    <source>
        <dbReference type="ARBA" id="ARBA00004123"/>
    </source>
</evidence>
<gene>
    <name evidence="6" type="ORF">OIU79_025447</name>
</gene>
<keyword evidence="3" id="KW-0813">Transport</keyword>
<proteinExistence type="inferred from homology"/>
<comment type="similarity">
    <text evidence="2">Belongs to the importin beta family.</text>
</comment>
<evidence type="ECO:0000256" key="3">
    <source>
        <dbReference type="ARBA" id="ARBA00022448"/>
    </source>
</evidence>
<evidence type="ECO:0000313" key="6">
    <source>
        <dbReference type="EMBL" id="KAJ6760606.1"/>
    </source>
</evidence>
<name>A0A9Q0W4M0_SALPP</name>
<sequence length="279" mass="31257">MYSSLSLFHSLVLEAFASWLRLRHGISGSVLACHPLVYTALSSLSSETLSEAVVNVISELIYYSTAGNSGGIPVQMPLIQVIVLQVMSLKEQLRDSSKDEEDVKAIARLFADMGDLYVELIATGSDESIMIVNALLEVASHPEYDIASMTFNFWHSLQHILTKRDPYTSFGNEVSNEGERSRRLQVFRSVYEFLVSLVSFRVKYPQDYQTLSVEDLKEFKQTRYAVADVLIDSASVLGGDATLRILYVKLYEALSCFGEWTQSMASSRSCSVLHQSYIK</sequence>
<dbReference type="OrthoDB" id="1698416at2759"/>
<dbReference type="EMBL" id="JAPFFK010000006">
    <property type="protein sequence ID" value="KAJ6760605.1"/>
    <property type="molecule type" value="Genomic_DNA"/>
</dbReference>
<evidence type="ECO:0000256" key="5">
    <source>
        <dbReference type="SAM" id="SignalP"/>
    </source>
</evidence>
<feature type="chain" id="PRO_5040654128" evidence="5">
    <location>
        <begin position="18"/>
        <end position="279"/>
    </location>
</feature>
<dbReference type="GO" id="GO:0005737">
    <property type="term" value="C:cytoplasm"/>
    <property type="evidence" value="ECO:0007669"/>
    <property type="project" value="TreeGrafter"/>
</dbReference>
<reference evidence="6" key="2">
    <citation type="journal article" date="2023" name="Int. J. Mol. Sci.">
        <title>De Novo Assembly and Annotation of 11 Diverse Shrub Willow (Salix) Genomes Reveals Novel Gene Organization in Sex-Linked Regions.</title>
        <authorList>
            <person name="Hyden B."/>
            <person name="Feng K."/>
            <person name="Yates T.B."/>
            <person name="Jawdy S."/>
            <person name="Cereghino C."/>
            <person name="Smart L.B."/>
            <person name="Muchero W."/>
        </authorList>
    </citation>
    <scope>NUCLEOTIDE SEQUENCE</scope>
    <source>
        <tissue evidence="6">Shoot tip</tissue>
    </source>
</reference>
<keyword evidence="4" id="KW-0539">Nucleus</keyword>
<organism evidence="6 7">
    <name type="scientific">Salix purpurea</name>
    <name type="common">Purple osier willow</name>
    <dbReference type="NCBI Taxonomy" id="77065"/>
    <lineage>
        <taxon>Eukaryota</taxon>
        <taxon>Viridiplantae</taxon>
        <taxon>Streptophyta</taxon>
        <taxon>Embryophyta</taxon>
        <taxon>Tracheophyta</taxon>
        <taxon>Spermatophyta</taxon>
        <taxon>Magnoliopsida</taxon>
        <taxon>eudicotyledons</taxon>
        <taxon>Gunneridae</taxon>
        <taxon>Pentapetalae</taxon>
        <taxon>rosids</taxon>
        <taxon>fabids</taxon>
        <taxon>Malpighiales</taxon>
        <taxon>Salicaceae</taxon>
        <taxon>Saliceae</taxon>
        <taxon>Salix</taxon>
    </lineage>
</organism>
<dbReference type="InterPro" id="IPR011989">
    <property type="entry name" value="ARM-like"/>
</dbReference>
<evidence type="ECO:0000256" key="2">
    <source>
        <dbReference type="ARBA" id="ARBA00007991"/>
    </source>
</evidence>
<dbReference type="AlphaFoldDB" id="A0A9Q0W4M0"/>